<keyword evidence="4 7" id="KW-0808">Transferase</keyword>
<comment type="similarity">
    <text evidence="1 7">Belongs to the class I-like SAM-binding methyltransferase superfamily. RsmB/NOP family.</text>
</comment>
<dbReference type="Proteomes" id="UP000005561">
    <property type="component" value="Unassembled WGS sequence"/>
</dbReference>
<evidence type="ECO:0000256" key="6">
    <source>
        <dbReference type="ARBA" id="ARBA00022884"/>
    </source>
</evidence>
<dbReference type="PANTHER" id="PTHR22807">
    <property type="entry name" value="NOP2 YEAST -RELATED NOL1/NOP2/FMU SUN DOMAIN-CONTAINING"/>
    <property type="match status" value="1"/>
</dbReference>
<dbReference type="eggNOG" id="COG3270">
    <property type="taxonomic scope" value="Bacteria"/>
</dbReference>
<dbReference type="eggNOG" id="COG0144">
    <property type="taxonomic scope" value="Bacteria"/>
</dbReference>
<dbReference type="InterPro" id="IPR031340">
    <property type="entry name" value="RsmF_methylt_CI"/>
</dbReference>
<dbReference type="EMBL" id="ACCL02000016">
    <property type="protein sequence ID" value="EET59720.1"/>
    <property type="molecule type" value="Genomic_DNA"/>
</dbReference>
<dbReference type="NCBIfam" id="TIGR00446">
    <property type="entry name" value="nop2p"/>
    <property type="match status" value="1"/>
</dbReference>
<feature type="active site" description="Nucleophile" evidence="7">
    <location>
        <position position="241"/>
    </location>
</feature>
<keyword evidence="11" id="KW-1185">Reference proteome</keyword>
<keyword evidence="6 7" id="KW-0694">RNA-binding</keyword>
<feature type="binding site" evidence="7">
    <location>
        <begin position="119"/>
        <end position="125"/>
    </location>
    <ligand>
        <name>S-adenosyl-L-methionine</name>
        <dbReference type="ChEBI" id="CHEBI:59789"/>
    </ligand>
</feature>
<name>C6LI65_9FIRM</name>
<dbReference type="InterPro" id="IPR031341">
    <property type="entry name" value="Methyltr_RsmF_N"/>
</dbReference>
<evidence type="ECO:0000313" key="10">
    <source>
        <dbReference type="EMBL" id="EET59720.1"/>
    </source>
</evidence>
<dbReference type="PROSITE" id="PS51686">
    <property type="entry name" value="SAM_MT_RSMB_NOP"/>
    <property type="match status" value="1"/>
</dbReference>
<evidence type="ECO:0000256" key="7">
    <source>
        <dbReference type="PROSITE-ProRule" id="PRU01023"/>
    </source>
</evidence>
<accession>C6LI65</accession>
<evidence type="ECO:0000256" key="4">
    <source>
        <dbReference type="ARBA" id="ARBA00022679"/>
    </source>
</evidence>
<dbReference type="InterPro" id="IPR029063">
    <property type="entry name" value="SAM-dependent_MTases_sf"/>
</dbReference>
<dbReference type="GO" id="GO:0008757">
    <property type="term" value="F:S-adenosylmethionine-dependent methyltransferase activity"/>
    <property type="evidence" value="ECO:0007669"/>
    <property type="project" value="InterPro"/>
</dbReference>
<dbReference type="Pfam" id="PF01189">
    <property type="entry name" value="Methyltr_RsmB-F"/>
    <property type="match status" value="1"/>
</dbReference>
<evidence type="ECO:0000256" key="2">
    <source>
        <dbReference type="ARBA" id="ARBA00022490"/>
    </source>
</evidence>
<evidence type="ECO:0000256" key="1">
    <source>
        <dbReference type="ARBA" id="ARBA00007494"/>
    </source>
</evidence>
<dbReference type="SUPFAM" id="SSF53335">
    <property type="entry name" value="S-adenosyl-L-methionine-dependent methyltransferases"/>
    <property type="match status" value="1"/>
</dbReference>
<feature type="region of interest" description="Disordered" evidence="8">
    <location>
        <begin position="390"/>
        <end position="416"/>
    </location>
</feature>
<dbReference type="InterPro" id="IPR027391">
    <property type="entry name" value="Nol1_Nop2_Fmu_2"/>
</dbReference>
<dbReference type="InterPro" id="IPR018314">
    <property type="entry name" value="RsmB/NOL1/NOP2-like_CS"/>
</dbReference>
<proteinExistence type="inferred from homology"/>
<feature type="compositionally biased region" description="Polar residues" evidence="8">
    <location>
        <begin position="405"/>
        <end position="415"/>
    </location>
</feature>
<feature type="binding site" evidence="7">
    <location>
        <position position="143"/>
    </location>
    <ligand>
        <name>S-adenosyl-L-methionine</name>
        <dbReference type="ChEBI" id="CHEBI:59789"/>
    </ligand>
</feature>
<dbReference type="STRING" id="168384.SAMN05660368_02627"/>
<comment type="caution">
    <text evidence="10">The sequence shown here is derived from an EMBL/GenBank/DDBJ whole genome shotgun (WGS) entry which is preliminary data.</text>
</comment>
<dbReference type="InterPro" id="IPR001678">
    <property type="entry name" value="MeTrfase_RsmB-F_NOP2_dom"/>
</dbReference>
<keyword evidence="5 7" id="KW-0949">S-adenosyl-L-methionine</keyword>
<dbReference type="Pfam" id="PF17126">
    <property type="entry name" value="RsmF_methylt_CI"/>
    <property type="match status" value="1"/>
</dbReference>
<dbReference type="PANTHER" id="PTHR22807:SF30">
    <property type="entry name" value="28S RRNA (CYTOSINE(4447)-C(5))-METHYLTRANSFERASE-RELATED"/>
    <property type="match status" value="1"/>
</dbReference>
<dbReference type="CDD" id="cd21147">
    <property type="entry name" value="RsmF_methylt_CTD1"/>
    <property type="match status" value="1"/>
</dbReference>
<comment type="caution">
    <text evidence="7">Lacks conserved residue(s) required for the propagation of feature annotation.</text>
</comment>
<dbReference type="GO" id="GO:0006396">
    <property type="term" value="P:RNA processing"/>
    <property type="evidence" value="ECO:0007669"/>
    <property type="project" value="InterPro"/>
</dbReference>
<feature type="domain" description="SAM-dependent MTase RsmB/NOP-type" evidence="9">
    <location>
        <begin position="32"/>
        <end position="354"/>
    </location>
</feature>
<dbReference type="InterPro" id="IPR023267">
    <property type="entry name" value="RCMT"/>
</dbReference>
<evidence type="ECO:0000313" key="11">
    <source>
        <dbReference type="Proteomes" id="UP000005561"/>
    </source>
</evidence>
<feature type="binding site" evidence="7">
    <location>
        <position position="188"/>
    </location>
    <ligand>
        <name>S-adenosyl-L-methionine</name>
        <dbReference type="ChEBI" id="CHEBI:59789"/>
    </ligand>
</feature>
<dbReference type="InterPro" id="IPR011023">
    <property type="entry name" value="Nop2p"/>
</dbReference>
<dbReference type="PRINTS" id="PR02008">
    <property type="entry name" value="RCMTFAMILY"/>
</dbReference>
<dbReference type="AlphaFoldDB" id="C6LI65"/>
<evidence type="ECO:0000256" key="3">
    <source>
        <dbReference type="ARBA" id="ARBA00022603"/>
    </source>
</evidence>
<evidence type="ECO:0000256" key="8">
    <source>
        <dbReference type="SAM" id="MobiDB-lite"/>
    </source>
</evidence>
<dbReference type="Pfam" id="PF17125">
    <property type="entry name" value="Methyltr_RsmF_N"/>
    <property type="match status" value="1"/>
</dbReference>
<dbReference type="GO" id="GO:0003723">
    <property type="term" value="F:RNA binding"/>
    <property type="evidence" value="ECO:0007669"/>
    <property type="project" value="UniProtKB-UniRule"/>
</dbReference>
<dbReference type="CDD" id="cd02440">
    <property type="entry name" value="AdoMet_MTases"/>
    <property type="match status" value="1"/>
</dbReference>
<dbReference type="InterPro" id="IPR049560">
    <property type="entry name" value="MeTrfase_RsmB-F_NOP2_cat"/>
</dbReference>
<protein>
    <submittedName>
        <fullName evidence="10">NOL1/NOP2/sun family protein</fullName>
    </submittedName>
</protein>
<organism evidence="10 11">
    <name type="scientific">Marvinbryantia formatexigens DSM 14469</name>
    <dbReference type="NCBI Taxonomy" id="478749"/>
    <lineage>
        <taxon>Bacteria</taxon>
        <taxon>Bacillati</taxon>
        <taxon>Bacillota</taxon>
        <taxon>Clostridia</taxon>
        <taxon>Lachnospirales</taxon>
        <taxon>Lachnospiraceae</taxon>
        <taxon>Marvinbryantia</taxon>
    </lineage>
</organism>
<dbReference type="Gene3D" id="3.40.50.150">
    <property type="entry name" value="Vaccinia Virus protein VP39"/>
    <property type="match status" value="1"/>
</dbReference>
<dbReference type="GO" id="GO:0008173">
    <property type="term" value="F:RNA methyltransferase activity"/>
    <property type="evidence" value="ECO:0007669"/>
    <property type="project" value="InterPro"/>
</dbReference>
<keyword evidence="3 7" id="KW-0489">Methyltransferase</keyword>
<dbReference type="GO" id="GO:0001510">
    <property type="term" value="P:RNA methylation"/>
    <property type="evidence" value="ECO:0007669"/>
    <property type="project" value="InterPro"/>
</dbReference>
<keyword evidence="2" id="KW-0963">Cytoplasm</keyword>
<dbReference type="Pfam" id="PF13636">
    <property type="entry name" value="Methyltranf_PUA"/>
    <property type="match status" value="1"/>
</dbReference>
<gene>
    <name evidence="10" type="ORF">BRYFOR_08336</name>
</gene>
<reference evidence="10" key="1">
    <citation type="submission" date="2009-07" db="EMBL/GenBank/DDBJ databases">
        <authorList>
            <person name="Weinstock G."/>
            <person name="Sodergren E."/>
            <person name="Clifton S."/>
            <person name="Fulton L."/>
            <person name="Fulton B."/>
            <person name="Courtney L."/>
            <person name="Fronick C."/>
            <person name="Harrison M."/>
            <person name="Strong C."/>
            <person name="Farmer C."/>
            <person name="Delahaunty K."/>
            <person name="Markovic C."/>
            <person name="Hall O."/>
            <person name="Minx P."/>
            <person name="Tomlinson C."/>
            <person name="Mitreva M."/>
            <person name="Nelson J."/>
            <person name="Hou S."/>
            <person name="Wollam A."/>
            <person name="Pepin K.H."/>
            <person name="Johnson M."/>
            <person name="Bhonagiri V."/>
            <person name="Nash W.E."/>
            <person name="Warren W."/>
            <person name="Chinwalla A."/>
            <person name="Mardis E.R."/>
            <person name="Wilson R.K."/>
        </authorList>
    </citation>
    <scope>NUCLEOTIDE SEQUENCE [LARGE SCALE GENOMIC DNA]</scope>
    <source>
        <strain evidence="10">DSM 14469</strain>
    </source>
</reference>
<evidence type="ECO:0000256" key="5">
    <source>
        <dbReference type="ARBA" id="ARBA00022691"/>
    </source>
</evidence>
<dbReference type="Gene3D" id="2.30.130.60">
    <property type="match status" value="1"/>
</dbReference>
<dbReference type="PROSITE" id="PS01153">
    <property type="entry name" value="NOL1_NOP2_SUN"/>
    <property type="match status" value="1"/>
</dbReference>
<sequence length="562" mass="62592">MYGKLRENAMGRIPQEFLDKMKKLLGSQYGAFLASYDQPRQYGLRVNTGKISVEEFERLAPFHLKKIPWVKNGYFYEEQDAPARHPFYYAGLYYLQEPSAMTPASVLPVHPGDRVLDLCAAPGGKATELGAKLRGEGLLVANDISASRAKALLKNIEVFGISNAFVTNEVPAKLAEQFPEFFDKILVDAPCSGEGMFRKDPAAAGAWDVKKSFACAKQQKEIILRAAQMLAPGGLLLYSTCTFSPEENEQVIAYLLDKRDDMELLEIPQYEGFSPGIPAAARADWIEADDGLMEADALVALAEKKWAAAGRFTNQHGEEPDLAEDRYAELKKCVRIFPHKMQGEGHFLALLHRKNPADGEMTHGEAGLMAERRAAAGEMAERWALHGKTAHGEAGLTAERRSGRQKTLQNSTRTKAASAEKAELQVLMDFLRDVSMPMDVSRLEVRKGQAYYAPEATRENRGLVFLRNGLYLGEVKKDRFEPSQSFAMALKGTEYNAVISLDYRDERVIRYLKGETIDVDDIAKSGGRGWRLVCVNGYPLGWGKLAGGVLKNKYHSGWRMKY</sequence>
<dbReference type="Gene3D" id="3.30.70.1170">
    <property type="entry name" value="Sun protein, domain 3"/>
    <property type="match status" value="1"/>
</dbReference>
<evidence type="ECO:0000259" key="9">
    <source>
        <dbReference type="PROSITE" id="PS51686"/>
    </source>
</evidence>